<feature type="coiled-coil region" evidence="1">
    <location>
        <begin position="230"/>
        <end position="260"/>
    </location>
</feature>
<evidence type="ECO:0000313" key="4">
    <source>
        <dbReference type="Proteomes" id="UP000664203"/>
    </source>
</evidence>
<feature type="region of interest" description="Disordered" evidence="2">
    <location>
        <begin position="50"/>
        <end position="71"/>
    </location>
</feature>
<feature type="region of interest" description="Disordered" evidence="2">
    <location>
        <begin position="156"/>
        <end position="196"/>
    </location>
</feature>
<feature type="compositionally biased region" description="Basic residues" evidence="2">
    <location>
        <begin position="303"/>
        <end position="317"/>
    </location>
</feature>
<feature type="compositionally biased region" description="Basic and acidic residues" evidence="2">
    <location>
        <begin position="283"/>
        <end position="302"/>
    </location>
</feature>
<dbReference type="Proteomes" id="UP000664203">
    <property type="component" value="Unassembled WGS sequence"/>
</dbReference>
<evidence type="ECO:0000256" key="2">
    <source>
        <dbReference type="SAM" id="MobiDB-lite"/>
    </source>
</evidence>
<dbReference type="EMBL" id="CAJPDR010000053">
    <property type="protein sequence ID" value="CAF9912162.1"/>
    <property type="molecule type" value="Genomic_DNA"/>
</dbReference>
<dbReference type="AlphaFoldDB" id="A0A8H3ETT8"/>
<feature type="compositionally biased region" description="Basic and acidic residues" evidence="2">
    <location>
        <begin position="159"/>
        <end position="196"/>
    </location>
</feature>
<dbReference type="OrthoDB" id="5405562at2759"/>
<proteinExistence type="predicted"/>
<keyword evidence="1" id="KW-0175">Coiled coil</keyword>
<name>A0A8H3ETT8_9LECA</name>
<keyword evidence="4" id="KW-1185">Reference proteome</keyword>
<sequence>MEQYLTKQYLARIGYASGSEQQILEPDPIPRPDVRLATIEEVQAKILSQLREQHSAQQQAPPTISSRPANQTRMPDLREEAIPSIHPGTPSTTFMRRTKASYPPLEPSHGHKSPSPKTKTEILVGLHSELERRQNICLGIERQIEVCHKKIRTHSSKQKKIEKEHEKRIAESVKPEHDEKPTAVDAEERKDAKTAEEAEFEEMKDIYLQYDREIIGVSNAESVDAFFVVIANTEHHLQKAEEAKRAAKRQEAKLEEKLYKARCAMFEIEDEIEEVENGAMAQDARESKMGESRFEGHKEGKGKGKPRRRKGVKHRQQGKGEGGDEKVGRRRKRWTNASGKAGKISPDTAF</sequence>
<comment type="caution">
    <text evidence="3">The sequence shown here is derived from an EMBL/GenBank/DDBJ whole genome shotgun (WGS) entry which is preliminary data.</text>
</comment>
<protein>
    <submittedName>
        <fullName evidence="3">Uncharacterized protein</fullName>
    </submittedName>
</protein>
<feature type="compositionally biased region" description="Polar residues" evidence="2">
    <location>
        <begin position="55"/>
        <end position="71"/>
    </location>
</feature>
<evidence type="ECO:0000313" key="3">
    <source>
        <dbReference type="EMBL" id="CAF9912162.1"/>
    </source>
</evidence>
<organism evidence="3 4">
    <name type="scientific">Alectoria fallacina</name>
    <dbReference type="NCBI Taxonomy" id="1903189"/>
    <lineage>
        <taxon>Eukaryota</taxon>
        <taxon>Fungi</taxon>
        <taxon>Dikarya</taxon>
        <taxon>Ascomycota</taxon>
        <taxon>Pezizomycotina</taxon>
        <taxon>Lecanoromycetes</taxon>
        <taxon>OSLEUM clade</taxon>
        <taxon>Lecanoromycetidae</taxon>
        <taxon>Lecanorales</taxon>
        <taxon>Lecanorineae</taxon>
        <taxon>Parmeliaceae</taxon>
        <taxon>Alectoria</taxon>
    </lineage>
</organism>
<accession>A0A8H3ETT8</accession>
<reference evidence="3" key="1">
    <citation type="submission" date="2021-03" db="EMBL/GenBank/DDBJ databases">
        <authorList>
            <person name="Tagirdzhanova G."/>
        </authorList>
    </citation>
    <scope>NUCLEOTIDE SEQUENCE</scope>
</reference>
<feature type="region of interest" description="Disordered" evidence="2">
    <location>
        <begin position="278"/>
        <end position="350"/>
    </location>
</feature>
<evidence type="ECO:0000256" key="1">
    <source>
        <dbReference type="SAM" id="Coils"/>
    </source>
</evidence>
<gene>
    <name evidence="3" type="ORF">ALECFALPRED_007891</name>
</gene>